<dbReference type="PANTHER" id="PTHR24291:SF50">
    <property type="entry name" value="BIFUNCTIONAL ALBAFLAVENONE MONOOXYGENASE_TERPENE SYNTHASE"/>
    <property type="match status" value="1"/>
</dbReference>
<dbReference type="GO" id="GO:0005506">
    <property type="term" value="F:iron ion binding"/>
    <property type="evidence" value="ECO:0007669"/>
    <property type="project" value="InterPro"/>
</dbReference>
<dbReference type="InterPro" id="IPR001128">
    <property type="entry name" value="Cyt_P450"/>
</dbReference>
<dbReference type="InterPro" id="IPR002403">
    <property type="entry name" value="Cyt_P450_E_grp-IV"/>
</dbReference>
<dbReference type="RefSeq" id="WP_146294907.1">
    <property type="nucleotide sequence ID" value="NZ_CP042326.1"/>
</dbReference>
<dbReference type="InterPro" id="IPR036396">
    <property type="entry name" value="Cyt_P450_sf"/>
</dbReference>
<dbReference type="PRINTS" id="PR00385">
    <property type="entry name" value="P450"/>
</dbReference>
<dbReference type="InterPro" id="IPR050196">
    <property type="entry name" value="Cytochrome_P450_Monoox"/>
</dbReference>
<dbReference type="SUPFAM" id="SSF48264">
    <property type="entry name" value="Cytochrome P450"/>
    <property type="match status" value="1"/>
</dbReference>
<evidence type="ECO:0000256" key="2">
    <source>
        <dbReference type="ARBA" id="ARBA00022617"/>
    </source>
</evidence>
<dbReference type="GO" id="GO:0016705">
    <property type="term" value="F:oxidoreductase activity, acting on paired donors, with incorporation or reduction of molecular oxygen"/>
    <property type="evidence" value="ECO:0007669"/>
    <property type="project" value="InterPro"/>
</dbReference>
<dbReference type="PRINTS" id="PR00465">
    <property type="entry name" value="EP450IV"/>
</dbReference>
<evidence type="ECO:0000256" key="8">
    <source>
        <dbReference type="RuleBase" id="RU000461"/>
    </source>
</evidence>
<dbReference type="CDD" id="cd11053">
    <property type="entry name" value="CYP110-like"/>
    <property type="match status" value="1"/>
</dbReference>
<dbReference type="EMBL" id="CP042326">
    <property type="protein sequence ID" value="QDZ39303.1"/>
    <property type="molecule type" value="Genomic_DNA"/>
</dbReference>
<gene>
    <name evidence="9" type="ORF">FRE64_04780</name>
</gene>
<name>A0A5B8NJ57_9CHRO</name>
<dbReference type="PROSITE" id="PS00086">
    <property type="entry name" value="CYTOCHROME_P450"/>
    <property type="match status" value="1"/>
</dbReference>
<dbReference type="Gene3D" id="1.10.630.10">
    <property type="entry name" value="Cytochrome P450"/>
    <property type="match status" value="1"/>
</dbReference>
<feature type="binding site" description="axial binding residue" evidence="7">
    <location>
        <position position="395"/>
    </location>
    <ligand>
        <name>heme</name>
        <dbReference type="ChEBI" id="CHEBI:30413"/>
    </ligand>
    <ligandPart>
        <name>Fe</name>
        <dbReference type="ChEBI" id="CHEBI:18248"/>
    </ligandPart>
</feature>
<organism evidence="9 10">
    <name type="scientific">Euhalothece natronophila Z-M001</name>
    <dbReference type="NCBI Taxonomy" id="522448"/>
    <lineage>
        <taxon>Bacteria</taxon>
        <taxon>Bacillati</taxon>
        <taxon>Cyanobacteriota</taxon>
        <taxon>Cyanophyceae</taxon>
        <taxon>Oscillatoriophycideae</taxon>
        <taxon>Chroococcales</taxon>
        <taxon>Halothecacae</taxon>
        <taxon>Halothece cluster</taxon>
        <taxon>Euhalothece</taxon>
    </lineage>
</organism>
<dbReference type="Proteomes" id="UP000318453">
    <property type="component" value="Chromosome"/>
</dbReference>
<evidence type="ECO:0000313" key="10">
    <source>
        <dbReference type="Proteomes" id="UP000318453"/>
    </source>
</evidence>
<dbReference type="PANTHER" id="PTHR24291">
    <property type="entry name" value="CYTOCHROME P450 FAMILY 4"/>
    <property type="match status" value="1"/>
</dbReference>
<evidence type="ECO:0000256" key="3">
    <source>
        <dbReference type="ARBA" id="ARBA00022723"/>
    </source>
</evidence>
<keyword evidence="6 8" id="KW-0503">Monooxygenase</keyword>
<accession>A0A5B8NJ57</accession>
<sequence>MKQLTPSLSTHPWQQTFELIKNPIQFFKKYQALYGDTFATKILGRKSPPVYFMGDPKAVETIFTAPPDIFELGRVAHVFRPFAGDKSIIMLNGEEHLRQRKLLIPPLSGKRMHFYQEVICELTREEFQKIPHKKPFAIRRLMADITLKVILRIVFGLKAGKRSEQLQQLITEVLEAITNPLYSTLFFFPQLQIDLGNYSPWGNFIRKQSAIDELIYAEIQERRGQDYSQATDILSLLLSAEDESGKKMSDQELRDQLITLLFLGHETTASSLAWMFYWVYSLPPVWEQLKTEFVTLENNPDPESLIKLPYLDAICKETLRLYPIALISQPRVVKETIMINGVSYNPESILVPCIYLAHHREAIFPNSDQFLPERFLENQFTAYEYFPFGGGNRACIGAAFSLYEMKLVFGTIFANLDLELFAHKTVKPVRRGITIVPSEEIHFIKNS</sequence>
<keyword evidence="5 7" id="KW-0408">Iron</keyword>
<keyword evidence="10" id="KW-1185">Reference proteome</keyword>
<reference evidence="9 10" key="1">
    <citation type="submission" date="2019-08" db="EMBL/GenBank/DDBJ databases">
        <title>Carotenoids and Carotenoid Binding Proteins in the Halophilic Cyanobacterium Euhalothece sp. ZM00.</title>
        <authorList>
            <person name="Cho S.M."/>
            <person name="Song J.Y."/>
            <person name="Park Y.-I."/>
        </authorList>
    </citation>
    <scope>NUCLEOTIDE SEQUENCE [LARGE SCALE GENOMIC DNA]</scope>
    <source>
        <strain evidence="9 10">Z-M001</strain>
    </source>
</reference>
<dbReference type="InterPro" id="IPR017972">
    <property type="entry name" value="Cyt_P450_CS"/>
</dbReference>
<evidence type="ECO:0000256" key="5">
    <source>
        <dbReference type="ARBA" id="ARBA00023004"/>
    </source>
</evidence>
<evidence type="ECO:0000256" key="6">
    <source>
        <dbReference type="ARBA" id="ARBA00023033"/>
    </source>
</evidence>
<evidence type="ECO:0000313" key="9">
    <source>
        <dbReference type="EMBL" id="QDZ39303.1"/>
    </source>
</evidence>
<comment type="similarity">
    <text evidence="1 8">Belongs to the cytochrome P450 family.</text>
</comment>
<keyword evidence="2 7" id="KW-0349">Heme</keyword>
<comment type="cofactor">
    <cofactor evidence="7">
        <name>heme</name>
        <dbReference type="ChEBI" id="CHEBI:30413"/>
    </cofactor>
</comment>
<evidence type="ECO:0000256" key="1">
    <source>
        <dbReference type="ARBA" id="ARBA00010617"/>
    </source>
</evidence>
<dbReference type="OrthoDB" id="446280at2"/>
<protein>
    <submittedName>
        <fullName evidence="9">Cytochrome P450</fullName>
    </submittedName>
</protein>
<dbReference type="AlphaFoldDB" id="A0A5B8NJ57"/>
<dbReference type="GO" id="GO:0004497">
    <property type="term" value="F:monooxygenase activity"/>
    <property type="evidence" value="ECO:0007669"/>
    <property type="project" value="UniProtKB-KW"/>
</dbReference>
<dbReference type="Pfam" id="PF00067">
    <property type="entry name" value="p450"/>
    <property type="match status" value="1"/>
</dbReference>
<evidence type="ECO:0000256" key="7">
    <source>
        <dbReference type="PIRSR" id="PIRSR602403-1"/>
    </source>
</evidence>
<dbReference type="GO" id="GO:0020037">
    <property type="term" value="F:heme binding"/>
    <property type="evidence" value="ECO:0007669"/>
    <property type="project" value="InterPro"/>
</dbReference>
<keyword evidence="4 8" id="KW-0560">Oxidoreductase</keyword>
<proteinExistence type="inferred from homology"/>
<keyword evidence="3 7" id="KW-0479">Metal-binding</keyword>
<dbReference type="KEGG" id="enn:FRE64_04780"/>
<evidence type="ECO:0000256" key="4">
    <source>
        <dbReference type="ARBA" id="ARBA00023002"/>
    </source>
</evidence>